<evidence type="ECO:0000313" key="2">
    <source>
        <dbReference type="Proteomes" id="UP000015105"/>
    </source>
</evidence>
<name>A0A452XKC3_AEGTS</name>
<dbReference type="Proteomes" id="UP000015105">
    <property type="component" value="Chromosome 1D"/>
</dbReference>
<proteinExistence type="predicted"/>
<evidence type="ECO:0008006" key="3">
    <source>
        <dbReference type="Google" id="ProtNLM"/>
    </source>
</evidence>
<reference evidence="2" key="1">
    <citation type="journal article" date="2014" name="Science">
        <title>Ancient hybridizations among the ancestral genomes of bread wheat.</title>
        <authorList>
            <consortium name="International Wheat Genome Sequencing Consortium,"/>
            <person name="Marcussen T."/>
            <person name="Sandve S.R."/>
            <person name="Heier L."/>
            <person name="Spannagl M."/>
            <person name="Pfeifer M."/>
            <person name="Jakobsen K.S."/>
            <person name="Wulff B.B."/>
            <person name="Steuernagel B."/>
            <person name="Mayer K.F."/>
            <person name="Olsen O.A."/>
        </authorList>
    </citation>
    <scope>NUCLEOTIDE SEQUENCE [LARGE SCALE GENOMIC DNA]</scope>
    <source>
        <strain evidence="2">cv. AL8/78</strain>
    </source>
</reference>
<accession>A0A452XKC3</accession>
<keyword evidence="2" id="KW-1185">Reference proteome</keyword>
<organism evidence="1 2">
    <name type="scientific">Aegilops tauschii subsp. strangulata</name>
    <name type="common">Goatgrass</name>
    <dbReference type="NCBI Taxonomy" id="200361"/>
    <lineage>
        <taxon>Eukaryota</taxon>
        <taxon>Viridiplantae</taxon>
        <taxon>Streptophyta</taxon>
        <taxon>Embryophyta</taxon>
        <taxon>Tracheophyta</taxon>
        <taxon>Spermatophyta</taxon>
        <taxon>Magnoliopsida</taxon>
        <taxon>Liliopsida</taxon>
        <taxon>Poales</taxon>
        <taxon>Poaceae</taxon>
        <taxon>BOP clade</taxon>
        <taxon>Pooideae</taxon>
        <taxon>Triticodae</taxon>
        <taxon>Triticeae</taxon>
        <taxon>Triticinae</taxon>
        <taxon>Aegilops</taxon>
    </lineage>
</organism>
<reference evidence="1" key="4">
    <citation type="submission" date="2019-03" db="UniProtKB">
        <authorList>
            <consortium name="EnsemblPlants"/>
        </authorList>
    </citation>
    <scope>IDENTIFICATION</scope>
</reference>
<dbReference type="AlphaFoldDB" id="A0A452XKC3"/>
<reference evidence="2" key="2">
    <citation type="journal article" date="2017" name="Nat. Plants">
        <title>The Aegilops tauschii genome reveals multiple impacts of transposons.</title>
        <authorList>
            <person name="Zhao G."/>
            <person name="Zou C."/>
            <person name="Li K."/>
            <person name="Wang K."/>
            <person name="Li T."/>
            <person name="Gao L."/>
            <person name="Zhang X."/>
            <person name="Wang H."/>
            <person name="Yang Z."/>
            <person name="Liu X."/>
            <person name="Jiang W."/>
            <person name="Mao L."/>
            <person name="Kong X."/>
            <person name="Jiao Y."/>
            <person name="Jia J."/>
        </authorList>
    </citation>
    <scope>NUCLEOTIDE SEQUENCE [LARGE SCALE GENOMIC DNA]</scope>
    <source>
        <strain evidence="2">cv. AL8/78</strain>
    </source>
</reference>
<evidence type="ECO:0000313" key="1">
    <source>
        <dbReference type="EnsemblPlants" id="AET1Gv20040300.3"/>
    </source>
</evidence>
<dbReference type="Gramene" id="AET1Gv20040300.3">
    <property type="protein sequence ID" value="AET1Gv20040300.3"/>
    <property type="gene ID" value="AET1Gv20040300"/>
</dbReference>
<protein>
    <recommendedName>
        <fullName evidence="3">Rx N-terminal domain-containing protein</fullName>
    </recommendedName>
</protein>
<reference evidence="1" key="3">
    <citation type="journal article" date="2017" name="Nature">
        <title>Genome sequence of the progenitor of the wheat D genome Aegilops tauschii.</title>
        <authorList>
            <person name="Luo M.C."/>
            <person name="Gu Y.Q."/>
            <person name="Puiu D."/>
            <person name="Wang H."/>
            <person name="Twardziok S.O."/>
            <person name="Deal K.R."/>
            <person name="Huo N."/>
            <person name="Zhu T."/>
            <person name="Wang L."/>
            <person name="Wang Y."/>
            <person name="McGuire P.E."/>
            <person name="Liu S."/>
            <person name="Long H."/>
            <person name="Ramasamy R.K."/>
            <person name="Rodriguez J.C."/>
            <person name="Van S.L."/>
            <person name="Yuan L."/>
            <person name="Wang Z."/>
            <person name="Xia Z."/>
            <person name="Xiao L."/>
            <person name="Anderson O.D."/>
            <person name="Ouyang S."/>
            <person name="Liang Y."/>
            <person name="Zimin A.V."/>
            <person name="Pertea G."/>
            <person name="Qi P."/>
            <person name="Bennetzen J.L."/>
            <person name="Dai X."/>
            <person name="Dawson M.W."/>
            <person name="Muller H.G."/>
            <person name="Kugler K."/>
            <person name="Rivarola-Duarte L."/>
            <person name="Spannagl M."/>
            <person name="Mayer K.F.X."/>
            <person name="Lu F.H."/>
            <person name="Bevan M.W."/>
            <person name="Leroy P."/>
            <person name="Li P."/>
            <person name="You F.M."/>
            <person name="Sun Q."/>
            <person name="Liu Z."/>
            <person name="Lyons E."/>
            <person name="Wicker T."/>
            <person name="Salzberg S.L."/>
            <person name="Devos K.M."/>
            <person name="Dvorak J."/>
        </authorList>
    </citation>
    <scope>NUCLEOTIDE SEQUENCE [LARGE SCALE GENOMIC DNA]</scope>
    <source>
        <strain evidence="1">cv. AL8/78</strain>
    </source>
</reference>
<sequence length="80" mass="9292">MQNLIELWFAHCPELKFLPDGIEHLAGLEKLFLIETSEELIEKLRQERDSDACSKDLMKISHIRMVGVQLGQKGLCERIR</sequence>
<reference evidence="1" key="5">
    <citation type="journal article" date="2021" name="G3 (Bethesda)">
        <title>Aegilops tauschii genome assembly Aet v5.0 features greater sequence contiguity and improved annotation.</title>
        <authorList>
            <person name="Wang L."/>
            <person name="Zhu T."/>
            <person name="Rodriguez J.C."/>
            <person name="Deal K.R."/>
            <person name="Dubcovsky J."/>
            <person name="McGuire P.E."/>
            <person name="Lux T."/>
            <person name="Spannagl M."/>
            <person name="Mayer K.F.X."/>
            <person name="Baldrich P."/>
            <person name="Meyers B.C."/>
            <person name="Huo N."/>
            <person name="Gu Y.Q."/>
            <person name="Zhou H."/>
            <person name="Devos K.M."/>
            <person name="Bennetzen J.L."/>
            <person name="Unver T."/>
            <person name="Budak H."/>
            <person name="Gulick P.J."/>
            <person name="Galiba G."/>
            <person name="Kalapos B."/>
            <person name="Nelson D.R."/>
            <person name="Li P."/>
            <person name="You F.M."/>
            <person name="Luo M.C."/>
            <person name="Dvorak J."/>
        </authorList>
    </citation>
    <scope>NUCLEOTIDE SEQUENCE [LARGE SCALE GENOMIC DNA]</scope>
    <source>
        <strain evidence="1">cv. AL8/78</strain>
    </source>
</reference>
<dbReference type="EnsemblPlants" id="AET1Gv20040300.3">
    <property type="protein sequence ID" value="AET1Gv20040300.3"/>
    <property type="gene ID" value="AET1Gv20040300"/>
</dbReference>